<feature type="compositionally biased region" description="Low complexity" evidence="1">
    <location>
        <begin position="106"/>
        <end position="116"/>
    </location>
</feature>
<gene>
    <name evidence="2" type="ORF">Z518_09673</name>
</gene>
<proteinExistence type="predicted"/>
<dbReference type="RefSeq" id="XP_013267744.1">
    <property type="nucleotide sequence ID" value="XM_013412290.1"/>
</dbReference>
<evidence type="ECO:0000313" key="2">
    <source>
        <dbReference type="EMBL" id="KIX00608.1"/>
    </source>
</evidence>
<protein>
    <submittedName>
        <fullName evidence="2">Uncharacterized protein</fullName>
    </submittedName>
</protein>
<name>A0A0D2GQN8_9EURO</name>
<dbReference type="HOGENOM" id="CLU_1073752_0_0_1"/>
<dbReference type="VEuPathDB" id="FungiDB:Z518_09673"/>
<dbReference type="AlphaFoldDB" id="A0A0D2GQN8"/>
<organism evidence="2 3">
    <name type="scientific">Rhinocladiella mackenziei CBS 650.93</name>
    <dbReference type="NCBI Taxonomy" id="1442369"/>
    <lineage>
        <taxon>Eukaryota</taxon>
        <taxon>Fungi</taxon>
        <taxon>Dikarya</taxon>
        <taxon>Ascomycota</taxon>
        <taxon>Pezizomycotina</taxon>
        <taxon>Eurotiomycetes</taxon>
        <taxon>Chaetothyriomycetidae</taxon>
        <taxon>Chaetothyriales</taxon>
        <taxon>Herpotrichiellaceae</taxon>
        <taxon>Rhinocladiella</taxon>
    </lineage>
</organism>
<accession>A0A0D2GQN8</accession>
<feature type="compositionally biased region" description="Basic residues" evidence="1">
    <location>
        <begin position="124"/>
        <end position="133"/>
    </location>
</feature>
<dbReference type="EMBL" id="KN847482">
    <property type="protein sequence ID" value="KIX00608.1"/>
    <property type="molecule type" value="Genomic_DNA"/>
</dbReference>
<dbReference type="OrthoDB" id="4160704at2759"/>
<dbReference type="Proteomes" id="UP000053617">
    <property type="component" value="Unassembled WGS sequence"/>
</dbReference>
<feature type="compositionally biased region" description="Polar residues" evidence="1">
    <location>
        <begin position="199"/>
        <end position="216"/>
    </location>
</feature>
<keyword evidence="3" id="KW-1185">Reference proteome</keyword>
<reference evidence="2 3" key="1">
    <citation type="submission" date="2015-01" db="EMBL/GenBank/DDBJ databases">
        <title>The Genome Sequence of Rhinocladiella mackenzie CBS 650.93.</title>
        <authorList>
            <consortium name="The Broad Institute Genomics Platform"/>
            <person name="Cuomo C."/>
            <person name="de Hoog S."/>
            <person name="Gorbushina A."/>
            <person name="Stielow B."/>
            <person name="Teixiera M."/>
            <person name="Abouelleil A."/>
            <person name="Chapman S.B."/>
            <person name="Priest M."/>
            <person name="Young S.K."/>
            <person name="Wortman J."/>
            <person name="Nusbaum C."/>
            <person name="Birren B."/>
        </authorList>
    </citation>
    <scope>NUCLEOTIDE SEQUENCE [LARGE SCALE GENOMIC DNA]</scope>
    <source>
        <strain evidence="2 3">CBS 650.93</strain>
    </source>
</reference>
<evidence type="ECO:0000313" key="3">
    <source>
        <dbReference type="Proteomes" id="UP000053617"/>
    </source>
</evidence>
<evidence type="ECO:0000256" key="1">
    <source>
        <dbReference type="SAM" id="MobiDB-lite"/>
    </source>
</evidence>
<sequence length="216" mass="23846">MPTILTPQGWVKVSQIPGKRPANHDPAEALKGPLAYFSCQPLPSSKVPNGARNKPQFPYDLSASPEKLKRQSHARIGGKNRNISAPQPRLEDDDEDEDADRKSHSSRSSLSTRSVSPAPELPRSHHSSKSRHQCSHDEGRSKSGSSRSPHRSYSHHPPIETNPQPVVAHSSGPGQYHPRNSYNNYSPPGSFQRPPPPTNARSMSYSWYNATTPLNL</sequence>
<feature type="region of interest" description="Disordered" evidence="1">
    <location>
        <begin position="39"/>
        <end position="216"/>
    </location>
</feature>
<dbReference type="GeneID" id="25297744"/>